<proteinExistence type="predicted"/>
<reference evidence="2 3" key="1">
    <citation type="journal article" date="2015" name="Nature">
        <title>rRNA introns, odd ribosomes, and small enigmatic genomes across a large radiation of phyla.</title>
        <authorList>
            <person name="Brown C.T."/>
            <person name="Hug L.A."/>
            <person name="Thomas B.C."/>
            <person name="Sharon I."/>
            <person name="Castelle C.J."/>
            <person name="Singh A."/>
            <person name="Wilkins M.J."/>
            <person name="Williams K.H."/>
            <person name="Banfield J.F."/>
        </authorList>
    </citation>
    <scope>NUCLEOTIDE SEQUENCE [LARGE SCALE GENOMIC DNA]</scope>
</reference>
<keyword evidence="1" id="KW-1133">Transmembrane helix</keyword>
<dbReference type="EMBL" id="LCAJ01000007">
    <property type="protein sequence ID" value="KKR88292.1"/>
    <property type="molecule type" value="Genomic_DNA"/>
</dbReference>
<evidence type="ECO:0000313" key="3">
    <source>
        <dbReference type="Proteomes" id="UP000033908"/>
    </source>
</evidence>
<evidence type="ECO:0000256" key="1">
    <source>
        <dbReference type="SAM" id="Phobius"/>
    </source>
</evidence>
<dbReference type="AlphaFoldDB" id="A0A0G0XKT8"/>
<dbReference type="Proteomes" id="UP000033908">
    <property type="component" value="Unassembled WGS sequence"/>
</dbReference>
<feature type="transmembrane region" description="Helical" evidence="1">
    <location>
        <begin position="69"/>
        <end position="91"/>
    </location>
</feature>
<evidence type="ECO:0008006" key="4">
    <source>
        <dbReference type="Google" id="ProtNLM"/>
    </source>
</evidence>
<sequence length="125" mass="14069">MTTRRIFFGTIALIALIVVSGFVRALERSPSDIRMVLWGGGTLGGLFLTFLFGYWLWEPKPKRSRKKLSPKMIFIATIGGAIVVVIMSEFIRHDPSSFFYAVAISFVLFSIPMGIWFTAMGEGRR</sequence>
<keyword evidence="1" id="KW-0472">Membrane</keyword>
<feature type="transmembrane region" description="Helical" evidence="1">
    <location>
        <begin position="97"/>
        <end position="119"/>
    </location>
</feature>
<comment type="caution">
    <text evidence="2">The sequence shown here is derived from an EMBL/GenBank/DDBJ whole genome shotgun (WGS) entry which is preliminary data.</text>
</comment>
<accession>A0A0G0XKT8</accession>
<evidence type="ECO:0000313" key="2">
    <source>
        <dbReference type="EMBL" id="KKR88292.1"/>
    </source>
</evidence>
<name>A0A0G0XKT8_9BACT</name>
<gene>
    <name evidence="2" type="ORF">UU37_C0007G0009</name>
</gene>
<organism evidence="2 3">
    <name type="scientific">Candidatus Gottesmanbacteria bacterium GW2011_GWA2_41_12</name>
    <dbReference type="NCBI Taxonomy" id="1618440"/>
    <lineage>
        <taxon>Bacteria</taxon>
        <taxon>Candidatus Gottesmaniibacteriota</taxon>
    </lineage>
</organism>
<protein>
    <recommendedName>
        <fullName evidence="4">Transmembrane protein</fullName>
    </recommendedName>
</protein>
<feature type="transmembrane region" description="Helical" evidence="1">
    <location>
        <begin position="35"/>
        <end position="57"/>
    </location>
</feature>
<keyword evidence="1" id="KW-0812">Transmembrane</keyword>